<keyword evidence="5" id="KW-1185">Reference proteome</keyword>
<dbReference type="CDD" id="cd08550">
    <property type="entry name" value="GlyDH-like"/>
    <property type="match status" value="1"/>
</dbReference>
<gene>
    <name evidence="4" type="ORF">OB236_39565</name>
</gene>
<dbReference type="PANTHER" id="PTHR43616:SF3">
    <property type="entry name" value="HYDROXYCARBOXYLATE DEHYDROGENASE A"/>
    <property type="match status" value="1"/>
</dbReference>
<reference evidence="4 5" key="1">
    <citation type="submission" date="2022-09" db="EMBL/GenBank/DDBJ databases">
        <authorList>
            <person name="Han X.L."/>
            <person name="Wang Q."/>
            <person name="Lu T."/>
        </authorList>
    </citation>
    <scope>NUCLEOTIDE SEQUENCE [LARGE SCALE GENOMIC DNA]</scope>
    <source>
        <strain evidence="4 5">WQ 127069</strain>
    </source>
</reference>
<evidence type="ECO:0000313" key="5">
    <source>
        <dbReference type="Proteomes" id="UP001652445"/>
    </source>
</evidence>
<sequence>MNGVHLVMGTPNAYMQEVGLIHAAGEWIAKWGKRIFIVTGAASWESVNKKLTASLDRADIVYAYAVYEGECSYNENERLSAMVLEGTELIVAVGAGKVTDIAKKLSHDLKLPFIAIPTLAATCAAATNLSVMYTDQGHYYDSQVFLNNTLLVLIDTDVVAKAPPRYLIAGIGSTLATWYEASACSFDKRHNVPTISGLQAAKLGYDTIMKYGVTAIEDARRENASFALQQVVDAIVLCGGMVSGLGEDNCRWAAAHAIYNGLITLPQQALHGEIVAYGTLVQLILEQRQPAEINELLAFYKLIGLPVKLHQLGIDYPIEEAEKEHWMSAVLSSAGTIGNMPFEVTAEALTMAVEQLEKWE</sequence>
<name>A0ABT2UUA8_9BACL</name>
<dbReference type="SUPFAM" id="SSF56796">
    <property type="entry name" value="Dehydroquinate synthase-like"/>
    <property type="match status" value="1"/>
</dbReference>
<accession>A0ABT2UUA8</accession>
<feature type="domain" description="Alcohol dehydrogenase iron-type/glycerol dehydrogenase GldA" evidence="3">
    <location>
        <begin position="11"/>
        <end position="139"/>
    </location>
</feature>
<keyword evidence="1" id="KW-0479">Metal-binding</keyword>
<dbReference type="Pfam" id="PF00465">
    <property type="entry name" value="Fe-ADH"/>
    <property type="match status" value="1"/>
</dbReference>
<dbReference type="Proteomes" id="UP001652445">
    <property type="component" value="Unassembled WGS sequence"/>
</dbReference>
<protein>
    <submittedName>
        <fullName evidence="4">Iron-containing alcohol dehydrogenase family protein</fullName>
    </submittedName>
</protein>
<dbReference type="Gene3D" id="3.40.50.1970">
    <property type="match status" value="1"/>
</dbReference>
<dbReference type="PANTHER" id="PTHR43616">
    <property type="entry name" value="GLYCEROL DEHYDROGENASE"/>
    <property type="match status" value="1"/>
</dbReference>
<evidence type="ECO:0000256" key="2">
    <source>
        <dbReference type="ARBA" id="ARBA00023002"/>
    </source>
</evidence>
<dbReference type="EMBL" id="JAOQIO010000125">
    <property type="protein sequence ID" value="MCU6798244.1"/>
    <property type="molecule type" value="Genomic_DNA"/>
</dbReference>
<dbReference type="InterPro" id="IPR016205">
    <property type="entry name" value="Glycerol_DH"/>
</dbReference>
<comment type="caution">
    <text evidence="4">The sequence shown here is derived from an EMBL/GenBank/DDBJ whole genome shotgun (WGS) entry which is preliminary data.</text>
</comment>
<evidence type="ECO:0000313" key="4">
    <source>
        <dbReference type="EMBL" id="MCU6798244.1"/>
    </source>
</evidence>
<evidence type="ECO:0000259" key="3">
    <source>
        <dbReference type="Pfam" id="PF00465"/>
    </source>
</evidence>
<keyword evidence="2" id="KW-0560">Oxidoreductase</keyword>
<dbReference type="PIRSF" id="PIRSF000112">
    <property type="entry name" value="Glycerol_dehydrogenase"/>
    <property type="match status" value="1"/>
</dbReference>
<evidence type="ECO:0000256" key="1">
    <source>
        <dbReference type="ARBA" id="ARBA00022723"/>
    </source>
</evidence>
<proteinExistence type="predicted"/>
<organism evidence="4 5">
    <name type="scientific">Paenibacillus baimaensis</name>
    <dbReference type="NCBI Taxonomy" id="2982185"/>
    <lineage>
        <taxon>Bacteria</taxon>
        <taxon>Bacillati</taxon>
        <taxon>Bacillota</taxon>
        <taxon>Bacilli</taxon>
        <taxon>Bacillales</taxon>
        <taxon>Paenibacillaceae</taxon>
        <taxon>Paenibacillus</taxon>
    </lineage>
</organism>
<dbReference type="Gene3D" id="1.20.1090.10">
    <property type="entry name" value="Dehydroquinate synthase-like - alpha domain"/>
    <property type="match status" value="1"/>
</dbReference>
<dbReference type="RefSeq" id="WP_262688957.1">
    <property type="nucleotide sequence ID" value="NZ_JAOQIO010000125.1"/>
</dbReference>
<dbReference type="InterPro" id="IPR001670">
    <property type="entry name" value="ADH_Fe/GldA"/>
</dbReference>